<organism evidence="7 8">
    <name type="scientific">Abyssalbus ytuae</name>
    <dbReference type="NCBI Taxonomy" id="2926907"/>
    <lineage>
        <taxon>Bacteria</taxon>
        <taxon>Pseudomonadati</taxon>
        <taxon>Bacteroidota</taxon>
        <taxon>Flavobacteriia</taxon>
        <taxon>Flavobacteriales</taxon>
        <taxon>Flavobacteriaceae</taxon>
        <taxon>Abyssalbus</taxon>
    </lineage>
</organism>
<dbReference type="GO" id="GO:0003676">
    <property type="term" value="F:nucleic acid binding"/>
    <property type="evidence" value="ECO:0007669"/>
    <property type="project" value="InterPro"/>
</dbReference>
<evidence type="ECO:0000256" key="2">
    <source>
        <dbReference type="ARBA" id="ARBA00022723"/>
    </source>
</evidence>
<reference evidence="7" key="1">
    <citation type="submission" date="2022-03" db="EMBL/GenBank/DDBJ databases">
        <title>Description of Abyssus ytuae gen. nov., sp. nov., a novel member of the family Flavobacteriaceae isolated from the sediment of Mariana Trench.</title>
        <authorList>
            <person name="Zhang J."/>
            <person name="Xu X."/>
        </authorList>
    </citation>
    <scope>NUCLEOTIDE SEQUENCE</scope>
    <source>
        <strain evidence="7">MT3330</strain>
    </source>
</reference>
<dbReference type="InterPro" id="IPR008947">
    <property type="entry name" value="PLipase_C/P1_nuclease_dom_sf"/>
</dbReference>
<dbReference type="KEGG" id="fbm:MQE35_07440"/>
<dbReference type="PANTHER" id="PTHR33146">
    <property type="entry name" value="ENDONUCLEASE 4"/>
    <property type="match status" value="1"/>
</dbReference>
<keyword evidence="2" id="KW-0479">Metal-binding</keyword>
<keyword evidence="4" id="KW-0378">Hydrolase</keyword>
<dbReference type="Gene3D" id="1.10.575.10">
    <property type="entry name" value="P1 Nuclease"/>
    <property type="match status" value="1"/>
</dbReference>
<keyword evidence="1" id="KW-0540">Nuclease</keyword>
<name>A0A9E7D192_9FLAO</name>
<dbReference type="GO" id="GO:0006308">
    <property type="term" value="P:DNA catabolic process"/>
    <property type="evidence" value="ECO:0007669"/>
    <property type="project" value="InterPro"/>
</dbReference>
<dbReference type="PANTHER" id="PTHR33146:SF26">
    <property type="entry name" value="ENDONUCLEASE 4"/>
    <property type="match status" value="1"/>
</dbReference>
<proteinExistence type="predicted"/>
<evidence type="ECO:0000313" key="8">
    <source>
        <dbReference type="Proteomes" id="UP000831290"/>
    </source>
</evidence>
<keyword evidence="5" id="KW-1015">Disulfide bond</keyword>
<evidence type="ECO:0000256" key="6">
    <source>
        <dbReference type="ARBA" id="ARBA00023180"/>
    </source>
</evidence>
<dbReference type="SUPFAM" id="SSF48537">
    <property type="entry name" value="Phospholipase C/P1 nuclease"/>
    <property type="match status" value="1"/>
</dbReference>
<dbReference type="InterPro" id="IPR003154">
    <property type="entry name" value="S1/P1nuclease"/>
</dbReference>
<dbReference type="GO" id="GO:0046872">
    <property type="term" value="F:metal ion binding"/>
    <property type="evidence" value="ECO:0007669"/>
    <property type="project" value="UniProtKB-KW"/>
</dbReference>
<evidence type="ECO:0000256" key="5">
    <source>
        <dbReference type="ARBA" id="ARBA00023157"/>
    </source>
</evidence>
<dbReference type="GO" id="GO:0016788">
    <property type="term" value="F:hydrolase activity, acting on ester bonds"/>
    <property type="evidence" value="ECO:0007669"/>
    <property type="project" value="InterPro"/>
</dbReference>
<dbReference type="EMBL" id="CP094358">
    <property type="protein sequence ID" value="UOB19120.1"/>
    <property type="molecule type" value="Genomic_DNA"/>
</dbReference>
<dbReference type="RefSeq" id="WP_255845737.1">
    <property type="nucleotide sequence ID" value="NZ_CP094358.1"/>
</dbReference>
<keyword evidence="8" id="KW-1185">Reference proteome</keyword>
<dbReference type="Proteomes" id="UP000831290">
    <property type="component" value="Chromosome"/>
</dbReference>
<dbReference type="AlphaFoldDB" id="A0A9E7D192"/>
<dbReference type="CDD" id="cd11010">
    <property type="entry name" value="S1-P1_nuclease"/>
    <property type="match status" value="1"/>
</dbReference>
<evidence type="ECO:0000256" key="4">
    <source>
        <dbReference type="ARBA" id="ARBA00022801"/>
    </source>
</evidence>
<protein>
    <submittedName>
        <fullName evidence="7">S1/P1 nuclease</fullName>
    </submittedName>
</protein>
<dbReference type="Pfam" id="PF02265">
    <property type="entry name" value="S1-P1_nuclease"/>
    <property type="match status" value="1"/>
</dbReference>
<keyword evidence="6" id="KW-0325">Glycoprotein</keyword>
<dbReference type="GO" id="GO:0004519">
    <property type="term" value="F:endonuclease activity"/>
    <property type="evidence" value="ECO:0007669"/>
    <property type="project" value="UniProtKB-KW"/>
</dbReference>
<accession>A0A9E7D192</accession>
<sequence length="258" mass="29745">MKLINKIVIVLLALNINSIYAWGPTGHRVIGKIATENISGRTKRIIAGLLDNESLAAASTFADEIKADTRYKMFYPWHYVNFEPGQQYNPEKRPTEGDLIFGINKCIDVLKNKNSKREDKVFYLKMLIHFIGDLHQPLHVGKAEDQGGNLIKLHWFKEDSNLHKVWDIDMIEQYNMSYTELADELISGTPKDKIKNYRQGHIMDWVYESKNLAGKVYASVNDNDHISYSYQYEYFPVVKDQLIKGGVRLAKILDEIFG</sequence>
<evidence type="ECO:0000256" key="3">
    <source>
        <dbReference type="ARBA" id="ARBA00022759"/>
    </source>
</evidence>
<evidence type="ECO:0000313" key="7">
    <source>
        <dbReference type="EMBL" id="UOB19120.1"/>
    </source>
</evidence>
<keyword evidence="3" id="KW-0255">Endonuclease</keyword>
<gene>
    <name evidence="7" type="ORF">MQE35_07440</name>
</gene>
<evidence type="ECO:0000256" key="1">
    <source>
        <dbReference type="ARBA" id="ARBA00022722"/>
    </source>
</evidence>